<dbReference type="EMBL" id="OOGT01000031">
    <property type="protein sequence ID" value="SPL69857.1"/>
    <property type="molecule type" value="Genomic_DNA"/>
</dbReference>
<dbReference type="Gene3D" id="1.10.357.10">
    <property type="entry name" value="Tetracycline Repressor, domain 2"/>
    <property type="match status" value="1"/>
</dbReference>
<dbReference type="PROSITE" id="PS50977">
    <property type="entry name" value="HTH_TETR_2"/>
    <property type="match status" value="1"/>
</dbReference>
<dbReference type="Proteomes" id="UP000245974">
    <property type="component" value="Unassembled WGS sequence"/>
</dbReference>
<dbReference type="InterPro" id="IPR036271">
    <property type="entry name" value="Tet_transcr_reg_TetR-rel_C_sf"/>
</dbReference>
<evidence type="ECO:0000259" key="5">
    <source>
        <dbReference type="PROSITE" id="PS50977"/>
    </source>
</evidence>
<dbReference type="SUPFAM" id="SSF46689">
    <property type="entry name" value="Homeodomain-like"/>
    <property type="match status" value="1"/>
</dbReference>
<sequence>MSGVRQFDEQIILPVVLDVFWRNGWQASSLVEIARATGVQRGSLYNAYGSKDELFLHAYALYTRHFIQSVTEAMQGSDLQEVLHKFFKTALSNMTMGTPSKGCLTTKMLIEIELTSMPVQQSIKTFMQELKEVLCLHLSRPELAVSLALKPSDAADVIVTFVRGIAVMERISEEPEQLMSTCETFIHVITR</sequence>
<reference evidence="7" key="1">
    <citation type="submission" date="2018-03" db="EMBL/GenBank/DDBJ databases">
        <authorList>
            <person name="Blom J."/>
        </authorList>
    </citation>
    <scope>NUCLEOTIDE SEQUENCE [LARGE SCALE GENOMIC DNA]</scope>
    <source>
        <strain evidence="7">KPC-SM-21</strain>
    </source>
</reference>
<dbReference type="PRINTS" id="PR00455">
    <property type="entry name" value="HTHTETR"/>
</dbReference>
<dbReference type="GO" id="GO:0003677">
    <property type="term" value="F:DNA binding"/>
    <property type="evidence" value="ECO:0007669"/>
    <property type="project" value="UniProtKB-UniRule"/>
</dbReference>
<dbReference type="PANTHER" id="PTHR47506:SF1">
    <property type="entry name" value="HTH-TYPE TRANSCRIPTIONAL REGULATOR YJDC"/>
    <property type="match status" value="1"/>
</dbReference>
<keyword evidence="3" id="KW-0804">Transcription</keyword>
<name>A0A2U3MWP5_9GAMM</name>
<dbReference type="OrthoDB" id="270177at2"/>
<dbReference type="Pfam" id="PF00440">
    <property type="entry name" value="TetR_N"/>
    <property type="match status" value="1"/>
</dbReference>
<dbReference type="InParanoid" id="A0A2U3MWP5"/>
<dbReference type="RefSeq" id="WP_121973373.1">
    <property type="nucleotide sequence ID" value="NZ_OOGT01000031.1"/>
</dbReference>
<feature type="domain" description="HTH tetR-type" evidence="5">
    <location>
        <begin position="6"/>
        <end position="66"/>
    </location>
</feature>
<keyword evidence="1" id="KW-0805">Transcription regulation</keyword>
<keyword evidence="7" id="KW-1185">Reference proteome</keyword>
<dbReference type="AlphaFoldDB" id="A0A2U3MWP5"/>
<keyword evidence="2 4" id="KW-0238">DNA-binding</keyword>
<dbReference type="SUPFAM" id="SSF48498">
    <property type="entry name" value="Tetracyclin repressor-like, C-terminal domain"/>
    <property type="match status" value="1"/>
</dbReference>
<gene>
    <name evidence="6" type="primary">comR_1</name>
    <name evidence="6" type="ORF">KPC_1035</name>
</gene>
<evidence type="ECO:0000256" key="1">
    <source>
        <dbReference type="ARBA" id="ARBA00023015"/>
    </source>
</evidence>
<dbReference type="InterPro" id="IPR009057">
    <property type="entry name" value="Homeodomain-like_sf"/>
</dbReference>
<dbReference type="PANTHER" id="PTHR47506">
    <property type="entry name" value="TRANSCRIPTIONAL REGULATORY PROTEIN"/>
    <property type="match status" value="1"/>
</dbReference>
<evidence type="ECO:0000313" key="6">
    <source>
        <dbReference type="EMBL" id="SPL69857.1"/>
    </source>
</evidence>
<accession>A0A2U3MWP5</accession>
<evidence type="ECO:0000256" key="4">
    <source>
        <dbReference type="PROSITE-ProRule" id="PRU00335"/>
    </source>
</evidence>
<feature type="DNA-binding region" description="H-T-H motif" evidence="4">
    <location>
        <begin position="29"/>
        <end position="48"/>
    </location>
</feature>
<evidence type="ECO:0000313" key="7">
    <source>
        <dbReference type="Proteomes" id="UP000245974"/>
    </source>
</evidence>
<proteinExistence type="predicted"/>
<dbReference type="InterPro" id="IPR001647">
    <property type="entry name" value="HTH_TetR"/>
</dbReference>
<dbReference type="Gene3D" id="1.10.10.60">
    <property type="entry name" value="Homeodomain-like"/>
    <property type="match status" value="1"/>
</dbReference>
<protein>
    <submittedName>
        <fullName evidence="6">HTH-type transcriptional repressor ComR</fullName>
    </submittedName>
</protein>
<organism evidence="6 7">
    <name type="scientific">Acinetobacter stercoris</name>
    <dbReference type="NCBI Taxonomy" id="2126983"/>
    <lineage>
        <taxon>Bacteria</taxon>
        <taxon>Pseudomonadati</taxon>
        <taxon>Pseudomonadota</taxon>
        <taxon>Gammaproteobacteria</taxon>
        <taxon>Moraxellales</taxon>
        <taxon>Moraxellaceae</taxon>
        <taxon>Acinetobacter</taxon>
    </lineage>
</organism>
<evidence type="ECO:0000256" key="2">
    <source>
        <dbReference type="ARBA" id="ARBA00023125"/>
    </source>
</evidence>
<evidence type="ECO:0000256" key="3">
    <source>
        <dbReference type="ARBA" id="ARBA00023163"/>
    </source>
</evidence>